<dbReference type="Pfam" id="PF00512">
    <property type="entry name" value="HisKA"/>
    <property type="match status" value="1"/>
</dbReference>
<reference evidence="15 16" key="1">
    <citation type="submission" date="2020-07" db="EMBL/GenBank/DDBJ databases">
        <title>Sequencing the genomes of 1000 actinobacteria strains.</title>
        <authorList>
            <person name="Klenk H.-P."/>
        </authorList>
    </citation>
    <scope>NUCLEOTIDE SEQUENCE [LARGE SCALE GENOMIC DNA]</scope>
    <source>
        <strain evidence="15 16">DSM 26474</strain>
    </source>
</reference>
<evidence type="ECO:0000256" key="5">
    <source>
        <dbReference type="ARBA" id="ARBA00022679"/>
    </source>
</evidence>
<dbReference type="InterPro" id="IPR005467">
    <property type="entry name" value="His_kinase_dom"/>
</dbReference>
<sequence>MHERAGSTDARAAAATGPRPGDGTRRRPFGRPRSVRARITLITTLVVAVSAGLGGAGFALVLSQSLLDQATTAAELELDRFEAAVDTGGPGSLAELDGYAQVVRDGAVVGATDELEDVAPLAGSGPSGSPGPSGSSGGDDDSGDDDPGGPGITGDRGTSDAGDLTGRVVSVPGDDDRLVVAAKEVDDGLLVAGVDDGPRTEAVGTTVVLLLVAVPLLVAAMALVTWLAVGRALRPVERIRLDTEQVTAADLGRRIAAPGSGDEIDRLAQTMNRMLERLDESQRRQRRFVSDASHELRSPISALRQNAEVALAYPDRLPVERLGRTVAEESARMAELVDGLLLLARADERGLVPDARDVDLDDLALAEARRLRALAPQLTVDATGVSATRVRGDSRMLERALRNLGDNAARHARGRIAISCTVLDGAAVLTVDDDGPGIPPDERERVFERFVRLDDSRARDSGGSGLGLPIVASIAAAHGGAATATASPLGGARLELRLPPA</sequence>
<dbReference type="Pfam" id="PF02518">
    <property type="entry name" value="HATPase_c"/>
    <property type="match status" value="1"/>
</dbReference>
<dbReference type="SUPFAM" id="SSF158472">
    <property type="entry name" value="HAMP domain-like"/>
    <property type="match status" value="1"/>
</dbReference>
<keyword evidence="10 12" id="KW-0472">Membrane</keyword>
<keyword evidence="4" id="KW-0597">Phosphoprotein</keyword>
<dbReference type="PANTHER" id="PTHR45436:SF5">
    <property type="entry name" value="SENSOR HISTIDINE KINASE TRCS"/>
    <property type="match status" value="1"/>
</dbReference>
<keyword evidence="9" id="KW-0902">Two-component regulatory system</keyword>
<feature type="region of interest" description="Disordered" evidence="11">
    <location>
        <begin position="118"/>
        <end position="170"/>
    </location>
</feature>
<dbReference type="RefSeq" id="WP_179546726.1">
    <property type="nucleotide sequence ID" value="NZ_BSEW01000001.1"/>
</dbReference>
<keyword evidence="8 12" id="KW-1133">Transmembrane helix</keyword>
<feature type="domain" description="HAMP" evidence="14">
    <location>
        <begin position="230"/>
        <end position="283"/>
    </location>
</feature>
<dbReference type="EMBL" id="JACCBM010000001">
    <property type="protein sequence ID" value="NYD69386.1"/>
    <property type="molecule type" value="Genomic_DNA"/>
</dbReference>
<dbReference type="InterPro" id="IPR036097">
    <property type="entry name" value="HisK_dim/P_sf"/>
</dbReference>
<evidence type="ECO:0000259" key="13">
    <source>
        <dbReference type="PROSITE" id="PS50109"/>
    </source>
</evidence>
<evidence type="ECO:0000256" key="8">
    <source>
        <dbReference type="ARBA" id="ARBA00022989"/>
    </source>
</evidence>
<feature type="transmembrane region" description="Helical" evidence="12">
    <location>
        <begin position="35"/>
        <end position="62"/>
    </location>
</feature>
<evidence type="ECO:0000256" key="2">
    <source>
        <dbReference type="ARBA" id="ARBA00004236"/>
    </source>
</evidence>
<proteinExistence type="predicted"/>
<feature type="transmembrane region" description="Helical" evidence="12">
    <location>
        <begin position="207"/>
        <end position="229"/>
    </location>
</feature>
<evidence type="ECO:0000259" key="14">
    <source>
        <dbReference type="PROSITE" id="PS50885"/>
    </source>
</evidence>
<dbReference type="InterPro" id="IPR036890">
    <property type="entry name" value="HATPase_C_sf"/>
</dbReference>
<dbReference type="Gene3D" id="6.10.340.10">
    <property type="match status" value="1"/>
</dbReference>
<evidence type="ECO:0000256" key="7">
    <source>
        <dbReference type="ARBA" id="ARBA00022777"/>
    </source>
</evidence>
<evidence type="ECO:0000313" key="15">
    <source>
        <dbReference type="EMBL" id="NYD69386.1"/>
    </source>
</evidence>
<dbReference type="SUPFAM" id="SSF55874">
    <property type="entry name" value="ATPase domain of HSP90 chaperone/DNA topoisomerase II/histidine kinase"/>
    <property type="match status" value="1"/>
</dbReference>
<keyword evidence="7 15" id="KW-0418">Kinase</keyword>
<dbReference type="GO" id="GO:0005886">
    <property type="term" value="C:plasma membrane"/>
    <property type="evidence" value="ECO:0007669"/>
    <property type="project" value="UniProtKB-SubCell"/>
</dbReference>
<dbReference type="EC" id="2.7.13.3" evidence="3"/>
<evidence type="ECO:0000256" key="1">
    <source>
        <dbReference type="ARBA" id="ARBA00000085"/>
    </source>
</evidence>
<feature type="domain" description="Histidine kinase" evidence="13">
    <location>
        <begin position="291"/>
        <end position="501"/>
    </location>
</feature>
<keyword evidence="6 12" id="KW-0812">Transmembrane</keyword>
<comment type="caution">
    <text evidence="15">The sequence shown here is derived from an EMBL/GenBank/DDBJ whole genome shotgun (WGS) entry which is preliminary data.</text>
</comment>
<dbReference type="Gene3D" id="3.30.565.10">
    <property type="entry name" value="Histidine kinase-like ATPase, C-terminal domain"/>
    <property type="match status" value="1"/>
</dbReference>
<evidence type="ECO:0000256" key="4">
    <source>
        <dbReference type="ARBA" id="ARBA00022553"/>
    </source>
</evidence>
<dbReference type="InterPro" id="IPR004358">
    <property type="entry name" value="Sig_transdc_His_kin-like_C"/>
</dbReference>
<evidence type="ECO:0000256" key="10">
    <source>
        <dbReference type="ARBA" id="ARBA00023136"/>
    </source>
</evidence>
<dbReference type="PANTHER" id="PTHR45436">
    <property type="entry name" value="SENSOR HISTIDINE KINASE YKOH"/>
    <property type="match status" value="1"/>
</dbReference>
<feature type="compositionally biased region" description="Acidic residues" evidence="11">
    <location>
        <begin position="138"/>
        <end position="147"/>
    </location>
</feature>
<evidence type="ECO:0000256" key="12">
    <source>
        <dbReference type="SAM" id="Phobius"/>
    </source>
</evidence>
<evidence type="ECO:0000313" key="16">
    <source>
        <dbReference type="Proteomes" id="UP000549913"/>
    </source>
</evidence>
<evidence type="ECO:0000256" key="9">
    <source>
        <dbReference type="ARBA" id="ARBA00023012"/>
    </source>
</evidence>
<dbReference type="InterPro" id="IPR003661">
    <property type="entry name" value="HisK_dim/P_dom"/>
</dbReference>
<dbReference type="SMART" id="SM00304">
    <property type="entry name" value="HAMP"/>
    <property type="match status" value="1"/>
</dbReference>
<dbReference type="AlphaFoldDB" id="A0A852SAM1"/>
<dbReference type="Gene3D" id="1.10.287.130">
    <property type="match status" value="1"/>
</dbReference>
<feature type="compositionally biased region" description="Low complexity" evidence="11">
    <location>
        <begin position="7"/>
        <end position="21"/>
    </location>
</feature>
<organism evidence="15 16">
    <name type="scientific">Herbiconiux flava</name>
    <dbReference type="NCBI Taxonomy" id="881268"/>
    <lineage>
        <taxon>Bacteria</taxon>
        <taxon>Bacillati</taxon>
        <taxon>Actinomycetota</taxon>
        <taxon>Actinomycetes</taxon>
        <taxon>Micrococcales</taxon>
        <taxon>Microbacteriaceae</taxon>
        <taxon>Herbiconiux</taxon>
    </lineage>
</organism>
<protein>
    <recommendedName>
        <fullName evidence="3">histidine kinase</fullName>
        <ecNumber evidence="3">2.7.13.3</ecNumber>
    </recommendedName>
</protein>
<comment type="catalytic activity">
    <reaction evidence="1">
        <text>ATP + protein L-histidine = ADP + protein N-phospho-L-histidine.</text>
        <dbReference type="EC" id="2.7.13.3"/>
    </reaction>
</comment>
<dbReference type="InterPro" id="IPR050428">
    <property type="entry name" value="TCS_sensor_his_kinase"/>
</dbReference>
<dbReference type="PROSITE" id="PS50109">
    <property type="entry name" value="HIS_KIN"/>
    <property type="match status" value="1"/>
</dbReference>
<accession>A0A852SAM1</accession>
<dbReference type="GO" id="GO:0000155">
    <property type="term" value="F:phosphorelay sensor kinase activity"/>
    <property type="evidence" value="ECO:0007669"/>
    <property type="project" value="InterPro"/>
</dbReference>
<dbReference type="Proteomes" id="UP000549913">
    <property type="component" value="Unassembled WGS sequence"/>
</dbReference>
<evidence type="ECO:0000256" key="3">
    <source>
        <dbReference type="ARBA" id="ARBA00012438"/>
    </source>
</evidence>
<evidence type="ECO:0000256" key="11">
    <source>
        <dbReference type="SAM" id="MobiDB-lite"/>
    </source>
</evidence>
<name>A0A852SAM1_9MICO</name>
<dbReference type="PROSITE" id="PS50885">
    <property type="entry name" value="HAMP"/>
    <property type="match status" value="1"/>
</dbReference>
<dbReference type="Pfam" id="PF00672">
    <property type="entry name" value="HAMP"/>
    <property type="match status" value="1"/>
</dbReference>
<dbReference type="PRINTS" id="PR00344">
    <property type="entry name" value="BCTRLSENSOR"/>
</dbReference>
<dbReference type="CDD" id="cd00082">
    <property type="entry name" value="HisKA"/>
    <property type="match status" value="1"/>
</dbReference>
<feature type="region of interest" description="Disordered" evidence="11">
    <location>
        <begin position="1"/>
        <end position="32"/>
    </location>
</feature>
<dbReference type="SMART" id="SM00387">
    <property type="entry name" value="HATPase_c"/>
    <property type="match status" value="1"/>
</dbReference>
<gene>
    <name evidence="15" type="ORF">BJ984_000544</name>
</gene>
<dbReference type="SMART" id="SM00388">
    <property type="entry name" value="HisKA"/>
    <property type="match status" value="1"/>
</dbReference>
<dbReference type="InterPro" id="IPR003660">
    <property type="entry name" value="HAMP_dom"/>
</dbReference>
<dbReference type="InterPro" id="IPR003594">
    <property type="entry name" value="HATPase_dom"/>
</dbReference>
<comment type="subcellular location">
    <subcellularLocation>
        <location evidence="2">Cell membrane</location>
    </subcellularLocation>
</comment>
<keyword evidence="16" id="KW-1185">Reference proteome</keyword>
<keyword evidence="5" id="KW-0808">Transferase</keyword>
<dbReference type="SUPFAM" id="SSF47384">
    <property type="entry name" value="Homodimeric domain of signal transducing histidine kinase"/>
    <property type="match status" value="1"/>
</dbReference>
<evidence type="ECO:0000256" key="6">
    <source>
        <dbReference type="ARBA" id="ARBA00022692"/>
    </source>
</evidence>
<dbReference type="CDD" id="cd06225">
    <property type="entry name" value="HAMP"/>
    <property type="match status" value="1"/>
</dbReference>